<comment type="caution">
    <text evidence="4">The sequence shown here is derived from an EMBL/GenBank/DDBJ whole genome shotgun (WGS) entry which is preliminary data.</text>
</comment>
<evidence type="ECO:0000256" key="1">
    <source>
        <dbReference type="SAM" id="MobiDB-lite"/>
    </source>
</evidence>
<feature type="domain" description="Helix-hairpin-helix DNA-binding motif class 1" evidence="3">
    <location>
        <begin position="87"/>
        <end position="106"/>
    </location>
</feature>
<name>A0ABS8NGG1_9BACT</name>
<gene>
    <name evidence="4" type="ORF">LOC71_10120</name>
</gene>
<dbReference type="SMART" id="SM00278">
    <property type="entry name" value="HhH1"/>
    <property type="match status" value="2"/>
</dbReference>
<keyword evidence="2" id="KW-0472">Membrane</keyword>
<protein>
    <submittedName>
        <fullName evidence="4">Helix-hairpin-helix domain-containing protein</fullName>
    </submittedName>
</protein>
<organism evidence="4 5">
    <name type="scientific">Rhodopirellula halodulae</name>
    <dbReference type="NCBI Taxonomy" id="2894198"/>
    <lineage>
        <taxon>Bacteria</taxon>
        <taxon>Pseudomonadati</taxon>
        <taxon>Planctomycetota</taxon>
        <taxon>Planctomycetia</taxon>
        <taxon>Pirellulales</taxon>
        <taxon>Pirellulaceae</taxon>
        <taxon>Rhodopirellula</taxon>
    </lineage>
</organism>
<dbReference type="InterPro" id="IPR010994">
    <property type="entry name" value="RuvA_2-like"/>
</dbReference>
<dbReference type="Gene3D" id="1.10.150.320">
    <property type="entry name" value="Photosystem II 12 kDa extrinsic protein"/>
    <property type="match status" value="1"/>
</dbReference>
<feature type="compositionally biased region" description="Basic and acidic residues" evidence="1">
    <location>
        <begin position="1"/>
        <end position="16"/>
    </location>
</feature>
<accession>A0ABS8NGG1</accession>
<dbReference type="RefSeq" id="WP_230273499.1">
    <property type="nucleotide sequence ID" value="NZ_JAJKFW010000022.1"/>
</dbReference>
<feature type="domain" description="Helix-hairpin-helix DNA-binding motif class 1" evidence="3">
    <location>
        <begin position="117"/>
        <end position="136"/>
    </location>
</feature>
<evidence type="ECO:0000313" key="4">
    <source>
        <dbReference type="EMBL" id="MCC9642631.1"/>
    </source>
</evidence>
<dbReference type="PANTHER" id="PTHR21180">
    <property type="entry name" value="ENDONUCLEASE/EXONUCLEASE/PHOSPHATASE FAMILY DOMAIN-CONTAINING PROTEIN 1"/>
    <property type="match status" value="1"/>
</dbReference>
<feature type="transmembrane region" description="Helical" evidence="2">
    <location>
        <begin position="30"/>
        <end position="54"/>
    </location>
</feature>
<keyword evidence="2" id="KW-1133">Transmembrane helix</keyword>
<dbReference type="EMBL" id="JAJKFW010000022">
    <property type="protein sequence ID" value="MCC9642631.1"/>
    <property type="molecule type" value="Genomic_DNA"/>
</dbReference>
<feature type="region of interest" description="Disordered" evidence="1">
    <location>
        <begin position="1"/>
        <end position="20"/>
    </location>
</feature>
<keyword evidence="5" id="KW-1185">Reference proteome</keyword>
<dbReference type="SUPFAM" id="SSF47781">
    <property type="entry name" value="RuvA domain 2-like"/>
    <property type="match status" value="1"/>
</dbReference>
<evidence type="ECO:0000313" key="5">
    <source>
        <dbReference type="Proteomes" id="UP001430306"/>
    </source>
</evidence>
<keyword evidence="2" id="KW-0812">Transmembrane</keyword>
<evidence type="ECO:0000256" key="2">
    <source>
        <dbReference type="SAM" id="Phobius"/>
    </source>
</evidence>
<dbReference type="InterPro" id="IPR051675">
    <property type="entry name" value="Endo/Exo/Phosphatase_dom_1"/>
</dbReference>
<evidence type="ECO:0000259" key="3">
    <source>
        <dbReference type="SMART" id="SM00278"/>
    </source>
</evidence>
<dbReference type="Pfam" id="PF12836">
    <property type="entry name" value="HHH_3"/>
    <property type="match status" value="1"/>
</dbReference>
<sequence>MEVAAKDGSDHAEMGRGDSVSMIATPTPKIALTVPGIQSTLFAGMVALLVFCSFTSQQPAAIPKVSIAADAELSPPLSVDLNASDCRELTLLPGIGPKLAERVVRHREQNGPFRSIEHLGDVHGVGPKLLASLRRWVHVEVPERVGPAIQPAGIDRDLAEWQFGLTISQEPAMMNP</sequence>
<dbReference type="InterPro" id="IPR003583">
    <property type="entry name" value="Hlx-hairpin-Hlx_DNA-bd_motif"/>
</dbReference>
<proteinExistence type="predicted"/>
<dbReference type="Proteomes" id="UP001430306">
    <property type="component" value="Unassembled WGS sequence"/>
</dbReference>
<dbReference type="PANTHER" id="PTHR21180:SF32">
    <property type="entry name" value="ENDONUCLEASE_EXONUCLEASE_PHOSPHATASE FAMILY DOMAIN-CONTAINING PROTEIN 1"/>
    <property type="match status" value="1"/>
</dbReference>
<reference evidence="4" key="1">
    <citation type="submission" date="2021-11" db="EMBL/GenBank/DDBJ databases">
        <title>Genome sequence.</title>
        <authorList>
            <person name="Sun Q."/>
        </authorList>
    </citation>
    <scope>NUCLEOTIDE SEQUENCE</scope>
    <source>
        <strain evidence="4">JC740</strain>
    </source>
</reference>